<protein>
    <recommendedName>
        <fullName evidence="5">RxLR effector candidate protein</fullName>
    </recommendedName>
</protein>
<feature type="compositionally biased region" description="Basic residues" evidence="1">
    <location>
        <begin position="130"/>
        <end position="140"/>
    </location>
</feature>
<evidence type="ECO:0008006" key="5">
    <source>
        <dbReference type="Google" id="ProtNLM"/>
    </source>
</evidence>
<dbReference type="Proteomes" id="UP000011713">
    <property type="component" value="Unassembled WGS sequence"/>
</dbReference>
<feature type="signal peptide" evidence="2">
    <location>
        <begin position="1"/>
        <end position="23"/>
    </location>
</feature>
<dbReference type="HOGENOM" id="CLU_820096_0_0_1"/>
<accession>M4BNI1</accession>
<keyword evidence="4" id="KW-1185">Reference proteome</keyword>
<dbReference type="eggNOG" id="ENOG502SE3J">
    <property type="taxonomic scope" value="Eukaryota"/>
</dbReference>
<dbReference type="EMBL" id="JH598462">
    <property type="status" value="NOT_ANNOTATED_CDS"/>
    <property type="molecule type" value="Genomic_DNA"/>
</dbReference>
<dbReference type="AlphaFoldDB" id="M4BNI1"/>
<evidence type="ECO:0000313" key="4">
    <source>
        <dbReference type="Proteomes" id="UP000011713"/>
    </source>
</evidence>
<evidence type="ECO:0000256" key="1">
    <source>
        <dbReference type="SAM" id="MobiDB-lite"/>
    </source>
</evidence>
<proteinExistence type="predicted"/>
<dbReference type="EnsemblProtists" id="HpaT807969">
    <property type="protein sequence ID" value="HpaP807969"/>
    <property type="gene ID" value="HpaG807969"/>
</dbReference>
<name>M4BNI1_HYAAE</name>
<feature type="compositionally biased region" description="Low complexity" evidence="1">
    <location>
        <begin position="221"/>
        <end position="237"/>
    </location>
</feature>
<reference evidence="3" key="2">
    <citation type="submission" date="2015-06" db="UniProtKB">
        <authorList>
            <consortium name="EnsemblProtists"/>
        </authorList>
    </citation>
    <scope>IDENTIFICATION</scope>
    <source>
        <strain evidence="3">Emoy2</strain>
    </source>
</reference>
<feature type="region of interest" description="Disordered" evidence="1">
    <location>
        <begin position="54"/>
        <end position="252"/>
    </location>
</feature>
<dbReference type="InParanoid" id="M4BNI1"/>
<feature type="compositionally biased region" description="Low complexity" evidence="1">
    <location>
        <begin position="58"/>
        <end position="73"/>
    </location>
</feature>
<dbReference type="OMA" id="NRHAKQR"/>
<dbReference type="VEuPathDB" id="FungiDB:HpaG807969"/>
<feature type="chain" id="PRO_5004049014" description="RxLR effector candidate protein" evidence="2">
    <location>
        <begin position="24"/>
        <end position="363"/>
    </location>
</feature>
<reference evidence="4" key="1">
    <citation type="journal article" date="2010" name="Science">
        <title>Signatures of adaptation to obligate biotrophy in the Hyaloperonospora arabidopsidis genome.</title>
        <authorList>
            <person name="Baxter L."/>
            <person name="Tripathy S."/>
            <person name="Ishaque N."/>
            <person name="Boot N."/>
            <person name="Cabral A."/>
            <person name="Kemen E."/>
            <person name="Thines M."/>
            <person name="Ah-Fong A."/>
            <person name="Anderson R."/>
            <person name="Badejoko W."/>
            <person name="Bittner-Eddy P."/>
            <person name="Boore J.L."/>
            <person name="Chibucos M.C."/>
            <person name="Coates M."/>
            <person name="Dehal P."/>
            <person name="Delehaunty K."/>
            <person name="Dong S."/>
            <person name="Downton P."/>
            <person name="Dumas B."/>
            <person name="Fabro G."/>
            <person name="Fronick C."/>
            <person name="Fuerstenberg S.I."/>
            <person name="Fulton L."/>
            <person name="Gaulin E."/>
            <person name="Govers F."/>
            <person name="Hughes L."/>
            <person name="Humphray S."/>
            <person name="Jiang R.H."/>
            <person name="Judelson H."/>
            <person name="Kamoun S."/>
            <person name="Kyung K."/>
            <person name="Meijer H."/>
            <person name="Minx P."/>
            <person name="Morris P."/>
            <person name="Nelson J."/>
            <person name="Phuntumart V."/>
            <person name="Qutob D."/>
            <person name="Rehmany A."/>
            <person name="Rougon-Cardoso A."/>
            <person name="Ryden P."/>
            <person name="Torto-Alalibo T."/>
            <person name="Studholme D."/>
            <person name="Wang Y."/>
            <person name="Win J."/>
            <person name="Wood J."/>
            <person name="Clifton S.W."/>
            <person name="Rogers J."/>
            <person name="Van den Ackerveken G."/>
            <person name="Jones J.D."/>
            <person name="McDowell J.M."/>
            <person name="Beynon J."/>
            <person name="Tyler B.M."/>
        </authorList>
    </citation>
    <scope>NUCLEOTIDE SEQUENCE [LARGE SCALE GENOMIC DNA]</scope>
    <source>
        <strain evidence="4">Emoy2</strain>
    </source>
</reference>
<organism evidence="3 4">
    <name type="scientific">Hyaloperonospora arabidopsidis (strain Emoy2)</name>
    <name type="common">Downy mildew agent</name>
    <name type="synonym">Peronospora arabidopsidis</name>
    <dbReference type="NCBI Taxonomy" id="559515"/>
    <lineage>
        <taxon>Eukaryota</taxon>
        <taxon>Sar</taxon>
        <taxon>Stramenopiles</taxon>
        <taxon>Oomycota</taxon>
        <taxon>Peronosporomycetes</taxon>
        <taxon>Peronosporales</taxon>
        <taxon>Peronosporaceae</taxon>
        <taxon>Hyaloperonospora</taxon>
    </lineage>
</organism>
<evidence type="ECO:0000256" key="2">
    <source>
        <dbReference type="SAM" id="SignalP"/>
    </source>
</evidence>
<keyword evidence="2" id="KW-0732">Signal</keyword>
<sequence>MTKTARRALFVVISSLQFDTVKMADPAAGTPPSDKGAAIVSAQLTALLLKDEDDTDFTESSTPSTSPSVVRSFSQKEENKSPPNHRPLLFNSMREALASSGRLKEEPGGYVIKHHSGCSKQQQSRNVERPKHRHTKQRSHSKSDAGFNNSSTVNAGEDEADAAGYTVTRRRSSCDHSQSNPAAPKRSNQRPSLQARGKKKPPQQQQPARPRRGSMSTLSQSHLLASPTPLPSSSVPPGFQPHSVSRVLQPPPGLTPAASGWVVKAAASAGNANKIEEPPVEALWPEMKTTTTTDSGWAVAATPSSSLGSSLRTQTWSSGTGSAVVDHNDDDVSGVYVITTMLRDEPTIILRCDWFSRRQVWIV</sequence>
<evidence type="ECO:0000313" key="3">
    <source>
        <dbReference type="EnsemblProtists" id="HpaP807969"/>
    </source>
</evidence>